<dbReference type="Pfam" id="PF00067">
    <property type="entry name" value="p450"/>
    <property type="match status" value="1"/>
</dbReference>
<reference evidence="6 7" key="1">
    <citation type="submission" date="2017-01" db="EMBL/GenBank/DDBJ databases">
        <title>The recent genome duplication of the halophilic yeast Hortaea werneckii: insights from long-read sequencing.</title>
        <authorList>
            <person name="Sinha S."/>
            <person name="Flibotte S."/>
            <person name="Neira M."/>
            <person name="Lenassi M."/>
            <person name="Gostincar C."/>
            <person name="Stajich J.E."/>
            <person name="Nislow C.E."/>
        </authorList>
    </citation>
    <scope>NUCLEOTIDE SEQUENCE [LARGE SCALE GENOMIC DNA]</scope>
    <source>
        <strain evidence="6 7">EXF-2000</strain>
    </source>
</reference>
<dbReference type="Gene3D" id="1.10.630.10">
    <property type="entry name" value="Cytochrome P450"/>
    <property type="match status" value="1"/>
</dbReference>
<keyword evidence="5" id="KW-0325">Glycoprotein</keyword>
<keyword evidence="3" id="KW-0645">Protease</keyword>
<proteinExistence type="inferred from homology"/>
<comment type="similarity">
    <text evidence="1">Belongs to the peptidase S10 family.</text>
</comment>
<evidence type="ECO:0000256" key="3">
    <source>
        <dbReference type="ARBA" id="ARBA00022670"/>
    </source>
</evidence>
<dbReference type="InterPro" id="IPR050121">
    <property type="entry name" value="Cytochrome_P450_monoxygenase"/>
</dbReference>
<evidence type="ECO:0008006" key="8">
    <source>
        <dbReference type="Google" id="ProtNLM"/>
    </source>
</evidence>
<dbReference type="GO" id="GO:0004185">
    <property type="term" value="F:serine-type carboxypeptidase activity"/>
    <property type="evidence" value="ECO:0007669"/>
    <property type="project" value="InterPro"/>
</dbReference>
<evidence type="ECO:0000313" key="6">
    <source>
        <dbReference type="EMBL" id="OTA37120.1"/>
    </source>
</evidence>
<organism evidence="6 7">
    <name type="scientific">Hortaea werneckii EXF-2000</name>
    <dbReference type="NCBI Taxonomy" id="1157616"/>
    <lineage>
        <taxon>Eukaryota</taxon>
        <taxon>Fungi</taxon>
        <taxon>Dikarya</taxon>
        <taxon>Ascomycota</taxon>
        <taxon>Pezizomycotina</taxon>
        <taxon>Dothideomycetes</taxon>
        <taxon>Dothideomycetidae</taxon>
        <taxon>Mycosphaerellales</taxon>
        <taxon>Teratosphaeriaceae</taxon>
        <taxon>Hortaea</taxon>
    </lineage>
</organism>
<comment type="caution">
    <text evidence="6">The sequence shown here is derived from an EMBL/GenBank/DDBJ whole genome shotgun (WGS) entry which is preliminary data.</text>
</comment>
<keyword evidence="7" id="KW-1185">Reference proteome</keyword>
<name>A0A1Z5TM76_HORWE</name>
<dbReference type="GO" id="GO:0020037">
    <property type="term" value="F:heme binding"/>
    <property type="evidence" value="ECO:0007669"/>
    <property type="project" value="InterPro"/>
</dbReference>
<dbReference type="GO" id="GO:0016705">
    <property type="term" value="F:oxidoreductase activity, acting on paired donors, with incorporation or reduction of molecular oxygen"/>
    <property type="evidence" value="ECO:0007669"/>
    <property type="project" value="InterPro"/>
</dbReference>
<evidence type="ECO:0000313" key="7">
    <source>
        <dbReference type="Proteomes" id="UP000194280"/>
    </source>
</evidence>
<dbReference type="PANTHER" id="PTHR24305:SF168">
    <property type="entry name" value="P450, PUTATIVE (EUROFUNG)-RELATED"/>
    <property type="match status" value="1"/>
</dbReference>
<dbReference type="InterPro" id="IPR036396">
    <property type="entry name" value="Cyt_P450_sf"/>
</dbReference>
<dbReference type="AlphaFoldDB" id="A0A1Z5TM76"/>
<gene>
    <name evidence="6" type="ORF">BTJ68_02957</name>
</gene>
<dbReference type="PANTHER" id="PTHR24305">
    <property type="entry name" value="CYTOCHROME P450"/>
    <property type="match status" value="1"/>
</dbReference>
<dbReference type="Pfam" id="PF00450">
    <property type="entry name" value="Peptidase_S10"/>
    <property type="match status" value="1"/>
</dbReference>
<dbReference type="PRINTS" id="PR00385">
    <property type="entry name" value="P450"/>
</dbReference>
<keyword evidence="2" id="KW-0121">Carboxypeptidase</keyword>
<dbReference type="STRING" id="1157616.A0A1Z5TM76"/>
<dbReference type="InterPro" id="IPR018202">
    <property type="entry name" value="Ser_caboxypep_ser_AS"/>
</dbReference>
<dbReference type="GO" id="GO:0005506">
    <property type="term" value="F:iron ion binding"/>
    <property type="evidence" value="ECO:0007669"/>
    <property type="project" value="InterPro"/>
</dbReference>
<dbReference type="EMBL" id="MUNK01000023">
    <property type="protein sequence ID" value="OTA37120.1"/>
    <property type="molecule type" value="Genomic_DNA"/>
</dbReference>
<dbReference type="Proteomes" id="UP000194280">
    <property type="component" value="Unassembled WGS sequence"/>
</dbReference>
<dbReference type="InParanoid" id="A0A1Z5TM76"/>
<dbReference type="GO" id="GO:0006508">
    <property type="term" value="P:proteolysis"/>
    <property type="evidence" value="ECO:0007669"/>
    <property type="project" value="UniProtKB-KW"/>
</dbReference>
<sequence length="885" mass="98270">MNRTFTEINQKYARIGPSMLITSDPELFKRMSAVRSPFTRGPWYAALKLHPEKDNITSYVDERKHGDIRNRMAPGYSGKDNQHLELDINDQLLKLLSLIGGRYVTKPEQGVFKIMDISRETSFFTLDVISKVAFGTAFGFLDQDDDPFGYLANLAQMLPAIIVFGVYTELTNIMKIPLVKAALPKSTDKRGLGRAMGFAADRVRERFDHKPVIRQDMLASFIRHGLTQSELESETLTQITAGSDSTASALRMTLHYISTSPPILERLLAEANGAIKAGQISRPIIQDSEARQLPYLQACIKEGLRIYPPVTGLMAKMVPHGGAIINVNGVDKFAPTGTQIGWNSWGMMRDPDIFGPDVEIYRPERWLPLDASEKERDRIAKMTETVGLCFGYGRFGCLGRGVATMELNKAVLENILNSPLDPNITIAYKHPDAGTCETAFSTQKQYTGYIGLPPYTIEPIQQNYSINTFFWFVEARQVPEAAPLTIWLNGGPGSSSMVGMFNEVGPCEVLQTNDGGYGTQLRMWGWDRSSNLLFIDQPNEVGFSYDVAMNGSLDLLRDQIFEPSAERKGDQPDFLYREGTFSSTTPNTTANTTDIAAAATWHFLQTWLAAFPQYNPARRVNVTSNLFTADEAGVNLFAESYGGKYGPVFARYFDQQNDLRANGTLPANSTLAFKLESVGIINGMVDDAIQFGTYPDFAYNNTYGIQAISQTDQLNSLGMFDSPGQCLDRITNCRIAMNATDPEGYGDVAATNQLCEDAQLWCQNVTAPYYANGYDPYDIRQHLPSPDPPAAYQEYLNNASVLAAIGAKINYTESSPYVQRAFISTGDTIRGGQVDDLAYLLNQGIRVALIYGDADYICNWIGARHQQPRRATRLPFQQLGTPRSL</sequence>
<dbReference type="InterPro" id="IPR029058">
    <property type="entry name" value="AB_hydrolase_fold"/>
</dbReference>
<evidence type="ECO:0000256" key="1">
    <source>
        <dbReference type="ARBA" id="ARBA00009431"/>
    </source>
</evidence>
<dbReference type="Gene3D" id="3.40.50.1820">
    <property type="entry name" value="alpha/beta hydrolase"/>
    <property type="match status" value="1"/>
</dbReference>
<dbReference type="VEuPathDB" id="FungiDB:BTJ68_02957"/>
<dbReference type="InterPro" id="IPR001563">
    <property type="entry name" value="Peptidase_S10"/>
</dbReference>
<keyword evidence="4" id="KW-0378">Hydrolase</keyword>
<accession>A0A1Z5TM76</accession>
<protein>
    <recommendedName>
        <fullName evidence="8">Carboxypeptidase</fullName>
    </recommendedName>
</protein>
<evidence type="ECO:0000256" key="2">
    <source>
        <dbReference type="ARBA" id="ARBA00022645"/>
    </source>
</evidence>
<evidence type="ECO:0000256" key="4">
    <source>
        <dbReference type="ARBA" id="ARBA00022801"/>
    </source>
</evidence>
<dbReference type="CDD" id="cd11060">
    <property type="entry name" value="CYP57A1-like"/>
    <property type="match status" value="1"/>
</dbReference>
<dbReference type="InterPro" id="IPR001128">
    <property type="entry name" value="Cyt_P450"/>
</dbReference>
<dbReference type="SUPFAM" id="SSF53474">
    <property type="entry name" value="alpha/beta-Hydrolases"/>
    <property type="match status" value="1"/>
</dbReference>
<dbReference type="SUPFAM" id="SSF48264">
    <property type="entry name" value="Cytochrome P450"/>
    <property type="match status" value="1"/>
</dbReference>
<evidence type="ECO:0000256" key="5">
    <source>
        <dbReference type="ARBA" id="ARBA00023180"/>
    </source>
</evidence>
<dbReference type="GO" id="GO:0004497">
    <property type="term" value="F:monooxygenase activity"/>
    <property type="evidence" value="ECO:0007669"/>
    <property type="project" value="InterPro"/>
</dbReference>
<dbReference type="OrthoDB" id="443318at2759"/>
<dbReference type="PROSITE" id="PS00131">
    <property type="entry name" value="CARBOXYPEPT_SER_SER"/>
    <property type="match status" value="1"/>
</dbReference>